<dbReference type="InterPro" id="IPR000210">
    <property type="entry name" value="BTB/POZ_dom"/>
</dbReference>
<evidence type="ECO:0000313" key="3">
    <source>
        <dbReference type="Proteomes" id="UP000467700"/>
    </source>
</evidence>
<dbReference type="EMBL" id="CACVBS010000052">
    <property type="protein sequence ID" value="CAA7266040.1"/>
    <property type="molecule type" value="Genomic_DNA"/>
</dbReference>
<dbReference type="OrthoDB" id="3044562at2759"/>
<keyword evidence="3" id="KW-1185">Reference proteome</keyword>
<name>A0A8S0WDM7_CYCAE</name>
<protein>
    <recommendedName>
        <fullName evidence="1">BTB domain-containing protein</fullName>
    </recommendedName>
</protein>
<evidence type="ECO:0000259" key="1">
    <source>
        <dbReference type="PROSITE" id="PS50097"/>
    </source>
</evidence>
<dbReference type="Pfam" id="PF00651">
    <property type="entry name" value="BTB"/>
    <property type="match status" value="1"/>
</dbReference>
<dbReference type="SMART" id="SM00225">
    <property type="entry name" value="BTB"/>
    <property type="match status" value="1"/>
</dbReference>
<gene>
    <name evidence="2" type="ORF">AAE3_LOCUS8326</name>
</gene>
<evidence type="ECO:0000313" key="2">
    <source>
        <dbReference type="EMBL" id="CAA7266040.1"/>
    </source>
</evidence>
<organism evidence="2 3">
    <name type="scientific">Cyclocybe aegerita</name>
    <name type="common">Black poplar mushroom</name>
    <name type="synonym">Agrocybe aegerita</name>
    <dbReference type="NCBI Taxonomy" id="1973307"/>
    <lineage>
        <taxon>Eukaryota</taxon>
        <taxon>Fungi</taxon>
        <taxon>Dikarya</taxon>
        <taxon>Basidiomycota</taxon>
        <taxon>Agaricomycotina</taxon>
        <taxon>Agaricomycetes</taxon>
        <taxon>Agaricomycetidae</taxon>
        <taxon>Agaricales</taxon>
        <taxon>Agaricineae</taxon>
        <taxon>Bolbitiaceae</taxon>
        <taxon>Cyclocybe</taxon>
    </lineage>
</organism>
<dbReference type="SUPFAM" id="SSF54695">
    <property type="entry name" value="POZ domain"/>
    <property type="match status" value="1"/>
</dbReference>
<dbReference type="Proteomes" id="UP000467700">
    <property type="component" value="Unassembled WGS sequence"/>
</dbReference>
<feature type="domain" description="BTB" evidence="1">
    <location>
        <begin position="38"/>
        <end position="111"/>
    </location>
</feature>
<dbReference type="PROSITE" id="PS50097">
    <property type="entry name" value="BTB"/>
    <property type="match status" value="1"/>
</dbReference>
<comment type="caution">
    <text evidence="2">The sequence shown here is derived from an EMBL/GenBank/DDBJ whole genome shotgun (WGS) entry which is preliminary data.</text>
</comment>
<dbReference type="InterPro" id="IPR011333">
    <property type="entry name" value="SKP1/BTB/POZ_sf"/>
</dbReference>
<sequence length="296" mass="33595">MSLPLSKRFRMDVPVSDAESEASTLPVITRSKYWFKDGNVVLQAEETQFRVHQSMLAHHSRVFNDLFGIPQPEVSQDPMVDGCPLVPLSDTAADVRQIMAIFYDNISFLDLRNSMQVDQISAMLRMGKKYEIDYLMNEALQRLRCNYPTTLAVWDESFDSSNPNPIEDVNDSVLNAGIISLGHEHSIFTILPSAYFHYTTKTSPEAIVSGEDDDFLISPERPAVLYELKNVFWSMDDGVITDLAPWVPNETISVKLCASCLASVKACFEEARQQLWQELPAFFGFAKWEDLRDFDS</sequence>
<reference evidence="2 3" key="1">
    <citation type="submission" date="2020-01" db="EMBL/GenBank/DDBJ databases">
        <authorList>
            <person name="Gupta K D."/>
        </authorList>
    </citation>
    <scope>NUCLEOTIDE SEQUENCE [LARGE SCALE GENOMIC DNA]</scope>
</reference>
<dbReference type="Gene3D" id="3.30.710.10">
    <property type="entry name" value="Potassium Channel Kv1.1, Chain A"/>
    <property type="match status" value="1"/>
</dbReference>
<accession>A0A8S0WDM7</accession>
<dbReference type="CDD" id="cd18186">
    <property type="entry name" value="BTB_POZ_ZBTB_KLHL-like"/>
    <property type="match status" value="1"/>
</dbReference>
<proteinExistence type="predicted"/>
<dbReference type="AlphaFoldDB" id="A0A8S0WDM7"/>